<dbReference type="PANTHER" id="PTHR11477">
    <property type="entry name" value="TRANSCRIPTION FACTOR S-II ZINC FINGER DOMAIN-CONTAINING PROTEIN"/>
    <property type="match status" value="1"/>
</dbReference>
<feature type="region of interest" description="Disordered" evidence="1">
    <location>
        <begin position="768"/>
        <end position="824"/>
    </location>
</feature>
<dbReference type="Proteomes" id="UP000006038">
    <property type="component" value="Chromosome 4"/>
</dbReference>
<organism evidence="3">
    <name type="scientific">Oryza brachyantha</name>
    <name type="common">malo sina</name>
    <dbReference type="NCBI Taxonomy" id="4533"/>
    <lineage>
        <taxon>Eukaryota</taxon>
        <taxon>Viridiplantae</taxon>
        <taxon>Streptophyta</taxon>
        <taxon>Embryophyta</taxon>
        <taxon>Tracheophyta</taxon>
        <taxon>Spermatophyta</taxon>
        <taxon>Magnoliopsida</taxon>
        <taxon>Liliopsida</taxon>
        <taxon>Poales</taxon>
        <taxon>Poaceae</taxon>
        <taxon>BOP clade</taxon>
        <taxon>Oryzoideae</taxon>
        <taxon>Oryzeae</taxon>
        <taxon>Oryzinae</taxon>
        <taxon>Oryza</taxon>
    </lineage>
</organism>
<dbReference type="AlphaFoldDB" id="J3M1Y9"/>
<feature type="compositionally biased region" description="Polar residues" evidence="1">
    <location>
        <begin position="28"/>
        <end position="37"/>
    </location>
</feature>
<sequence length="1024" mass="113345">MTSQSDSPDMIFPVYTPRKRKFEDSVQHSESSNTVSHGSGLVASAKHSHRSEESSHLGPAQPKRSEESFIKSLVGFSSILNNSQGFGLQDIPSETTELSGIRYTTSQHRPNETILHTISTDNGTTKCQDPIQSFSLVMECTNHTISSKPMHPHITFQLMHTKIESGNSYAKCADSTYQSQKAVTQNLLLNCEKGDQSFVAMDHPSLSPHDKTQQKEGIPSYEAIKHDVQDSTKAIDIPGTLSPHSLDDEITSVVGQLSPSVYESLWDGTIQLSRTVKVSVIAFFKSGEKNHDITWPKVIEIKGKVKLDAFEKFIQELRRCQTRALMVISLCWKFGTSKAGLRGMKEVAENFEVSQKVGFADICDGFSLYVCPRSDAVITILAKYGFFKGMSAFDTNQDTLIGCIVWRRNPLSKIMDHNRSETIGKGSPCALHVESRPLASLPFSEGYEATSCSTNPGMDSSRNASKIQNDIDHTQENRVKKLAVATGLPSQCGHAENTGERVHHIETVMPNSLFKLASTLTLQLPFKAQSLIACQLSQVPPFETTLHEFPEIQKNVQHITDSRSGYFGVGHPISHSQEITNFNPVFQPDKAGVKGLSLKFLDVQQRTIHYDLAAQKSYMVEAFSGSLTRQEYAPDAAESSKQHDNNPFLLHPNTCGSDTTNDTDDLPEFDFANLHKVEVKYDVHPLNMETAITSEVLIRPKLSDSKSSRPLQQSSQPSFQVEGIKNHDNVEVNVTHIMSRGIMNQVSRCETENFNNRDGIDAEDMVDRNFQGSDNEKPHQSNSTKQSSPSLKTFTGSRVPSHVFPLVPERSNNPLEREDISSGHHPDMPPGCLNIPRDQGSFTQHHPPVLGDQRLAARHPAVLADQAPIPRVPPPVLEDQSFVRCPPPSLPGEGFIPWHPPVPADQGFVPLRPPPLADQGSFPRRAPPAHFPRRPFHANQGAFPRHRPPHPRLPFAPGHMRPPGNFAPPGPWRPVLHPGQEHRQYGPPGRSNSPCGSGNVPGQGHHRPNFRNGPGCRPAHQAHR</sequence>
<evidence type="ECO:0000256" key="1">
    <source>
        <dbReference type="SAM" id="MobiDB-lite"/>
    </source>
</evidence>
<name>J3M1Y9_ORYBR</name>
<evidence type="ECO:0000259" key="2">
    <source>
        <dbReference type="Pfam" id="PF07744"/>
    </source>
</evidence>
<feature type="region of interest" description="Disordered" evidence="1">
    <location>
        <begin position="938"/>
        <end position="1024"/>
    </location>
</feature>
<dbReference type="EnsemblPlants" id="OB04G34140.1">
    <property type="protein sequence ID" value="OB04G34140.1"/>
    <property type="gene ID" value="OB04G34140"/>
</dbReference>
<dbReference type="GO" id="GO:0005634">
    <property type="term" value="C:nucleus"/>
    <property type="evidence" value="ECO:0007669"/>
    <property type="project" value="TreeGrafter"/>
</dbReference>
<dbReference type="PANTHER" id="PTHR11477:SF37">
    <property type="entry name" value="SPEN PARALOGUE AND ORTHOLOGUE SPOC C-TERMINAL DOMAIN-CONTAINING PROTEIN"/>
    <property type="match status" value="1"/>
</dbReference>
<dbReference type="HOGENOM" id="CLU_318420_0_0_1"/>
<feature type="domain" description="Spen paralogue and orthologue SPOC C-terminal" evidence="2">
    <location>
        <begin position="258"/>
        <end position="407"/>
    </location>
</feature>
<accession>J3M1Y9</accession>
<dbReference type="eggNOG" id="KOG1634">
    <property type="taxonomic scope" value="Eukaryota"/>
</dbReference>
<feature type="compositionally biased region" description="Basic and acidic residues" evidence="1">
    <location>
        <begin position="815"/>
        <end position="824"/>
    </location>
</feature>
<feature type="compositionally biased region" description="Polar residues" evidence="1">
    <location>
        <begin position="780"/>
        <end position="798"/>
    </location>
</feature>
<evidence type="ECO:0000313" key="4">
    <source>
        <dbReference type="Proteomes" id="UP000006038"/>
    </source>
</evidence>
<dbReference type="OrthoDB" id="639572at2759"/>
<dbReference type="Pfam" id="PF07744">
    <property type="entry name" value="SPOC"/>
    <property type="match status" value="1"/>
</dbReference>
<evidence type="ECO:0000313" key="3">
    <source>
        <dbReference type="EnsemblPlants" id="OB04G34140.1"/>
    </source>
</evidence>
<dbReference type="InterPro" id="IPR012921">
    <property type="entry name" value="SPOC_C"/>
</dbReference>
<keyword evidence="4" id="KW-1185">Reference proteome</keyword>
<dbReference type="STRING" id="4533.J3M1Y9"/>
<proteinExistence type="predicted"/>
<dbReference type="OMA" id="AAQKNHM"/>
<protein>
    <recommendedName>
        <fullName evidence="2">Spen paralogue and orthologue SPOC C-terminal domain-containing protein</fullName>
    </recommendedName>
</protein>
<dbReference type="Gramene" id="OB04G34140.1">
    <property type="protein sequence ID" value="OB04G34140.1"/>
    <property type="gene ID" value="OB04G34140"/>
</dbReference>
<reference evidence="3" key="1">
    <citation type="journal article" date="2013" name="Nat. Commun.">
        <title>Whole-genome sequencing of Oryza brachyantha reveals mechanisms underlying Oryza genome evolution.</title>
        <authorList>
            <person name="Chen J."/>
            <person name="Huang Q."/>
            <person name="Gao D."/>
            <person name="Wang J."/>
            <person name="Lang Y."/>
            <person name="Liu T."/>
            <person name="Li B."/>
            <person name="Bai Z."/>
            <person name="Luis Goicoechea J."/>
            <person name="Liang C."/>
            <person name="Chen C."/>
            <person name="Zhang W."/>
            <person name="Sun S."/>
            <person name="Liao Y."/>
            <person name="Zhang X."/>
            <person name="Yang L."/>
            <person name="Song C."/>
            <person name="Wang M."/>
            <person name="Shi J."/>
            <person name="Liu G."/>
            <person name="Liu J."/>
            <person name="Zhou H."/>
            <person name="Zhou W."/>
            <person name="Yu Q."/>
            <person name="An N."/>
            <person name="Chen Y."/>
            <person name="Cai Q."/>
            <person name="Wang B."/>
            <person name="Liu B."/>
            <person name="Min J."/>
            <person name="Huang Y."/>
            <person name="Wu H."/>
            <person name="Li Z."/>
            <person name="Zhang Y."/>
            <person name="Yin Y."/>
            <person name="Song W."/>
            <person name="Jiang J."/>
            <person name="Jackson S.A."/>
            <person name="Wing R.A."/>
            <person name="Wang J."/>
            <person name="Chen M."/>
        </authorList>
    </citation>
    <scope>NUCLEOTIDE SEQUENCE [LARGE SCALE GENOMIC DNA]</scope>
    <source>
        <strain evidence="3">cv. IRGC 101232</strain>
    </source>
</reference>
<dbReference type="GO" id="GO:0006351">
    <property type="term" value="P:DNA-templated transcription"/>
    <property type="evidence" value="ECO:0007669"/>
    <property type="project" value="TreeGrafter"/>
</dbReference>
<reference evidence="3" key="2">
    <citation type="submission" date="2013-04" db="UniProtKB">
        <authorList>
            <consortium name="EnsemblPlants"/>
        </authorList>
    </citation>
    <scope>IDENTIFICATION</scope>
</reference>
<feature type="region of interest" description="Disordered" evidence="1">
    <location>
        <begin position="1"/>
        <end position="66"/>
    </location>
</feature>
<dbReference type="CDD" id="cd21538">
    <property type="entry name" value="SPOC_TFIIS"/>
    <property type="match status" value="1"/>
</dbReference>